<dbReference type="AlphaFoldDB" id="A0A1W2H8H5"/>
<protein>
    <recommendedName>
        <fullName evidence="2">DUF4440 domain-containing protein</fullName>
    </recommendedName>
</protein>
<dbReference type="Proteomes" id="UP000192333">
    <property type="component" value="Chromosome I"/>
</dbReference>
<reference evidence="4" key="1">
    <citation type="submission" date="2017-04" db="EMBL/GenBank/DDBJ databases">
        <authorList>
            <person name="Varghese N."/>
            <person name="Submissions S."/>
        </authorList>
    </citation>
    <scope>NUCLEOTIDE SEQUENCE [LARGE SCALE GENOMIC DNA]</scope>
    <source>
        <strain evidence="4">DSM 16537</strain>
    </source>
</reference>
<feature type="signal peptide" evidence="1">
    <location>
        <begin position="1"/>
        <end position="20"/>
    </location>
</feature>
<proteinExistence type="predicted"/>
<dbReference type="Pfam" id="PF14534">
    <property type="entry name" value="DUF4440"/>
    <property type="match status" value="1"/>
</dbReference>
<evidence type="ECO:0000313" key="4">
    <source>
        <dbReference type="Proteomes" id="UP000192333"/>
    </source>
</evidence>
<feature type="domain" description="DUF4440" evidence="2">
    <location>
        <begin position="33"/>
        <end position="134"/>
    </location>
</feature>
<keyword evidence="1" id="KW-0732">Signal</keyword>
<dbReference type="RefSeq" id="WP_084121774.1">
    <property type="nucleotide sequence ID" value="NZ_LT838813.1"/>
</dbReference>
<dbReference type="SUPFAM" id="SSF54427">
    <property type="entry name" value="NTF2-like"/>
    <property type="match status" value="1"/>
</dbReference>
<gene>
    <name evidence="3" type="ORF">SAMN00777080_3650</name>
</gene>
<dbReference type="OrthoDB" id="9802489at2"/>
<evidence type="ECO:0000256" key="1">
    <source>
        <dbReference type="SAM" id="SignalP"/>
    </source>
</evidence>
<organism evidence="3 4">
    <name type="scientific">Aquiflexum balticum DSM 16537</name>
    <dbReference type="NCBI Taxonomy" id="758820"/>
    <lineage>
        <taxon>Bacteria</taxon>
        <taxon>Pseudomonadati</taxon>
        <taxon>Bacteroidota</taxon>
        <taxon>Cytophagia</taxon>
        <taxon>Cytophagales</taxon>
        <taxon>Cyclobacteriaceae</taxon>
        <taxon>Aquiflexum</taxon>
    </lineage>
</organism>
<dbReference type="Gene3D" id="3.10.450.50">
    <property type="match status" value="1"/>
</dbReference>
<evidence type="ECO:0000259" key="2">
    <source>
        <dbReference type="Pfam" id="PF14534"/>
    </source>
</evidence>
<accession>A0A1W2H8H5</accession>
<dbReference type="EMBL" id="LT838813">
    <property type="protein sequence ID" value="SMD45012.1"/>
    <property type="molecule type" value="Genomic_DNA"/>
</dbReference>
<dbReference type="InterPro" id="IPR032710">
    <property type="entry name" value="NTF2-like_dom_sf"/>
</dbReference>
<keyword evidence="4" id="KW-1185">Reference proteome</keyword>
<dbReference type="STRING" id="758820.SAMN00777080_3650"/>
<feature type="chain" id="PRO_5013343313" description="DUF4440 domain-containing protein" evidence="1">
    <location>
        <begin position="21"/>
        <end position="150"/>
    </location>
</feature>
<name>A0A1W2H8H5_9BACT</name>
<sequence>MKNVLFGLTLFILTATWSYAQKSTIEKEIIQLSMDKWQWMADKDIEKLTPLFHPNAKFVHMSGTWTTARELEIIETGSIWYKKADVKDTAVEIVGNTAVVWNRITLTAEVRGNDVVTEFTVTEVYQKEGSDWKMLALTFSSVRDTHEIQK</sequence>
<dbReference type="InterPro" id="IPR027843">
    <property type="entry name" value="DUF4440"/>
</dbReference>
<evidence type="ECO:0000313" key="3">
    <source>
        <dbReference type="EMBL" id="SMD45012.1"/>
    </source>
</evidence>